<organism evidence="1">
    <name type="scientific">marine sediment metagenome</name>
    <dbReference type="NCBI Taxonomy" id="412755"/>
    <lineage>
        <taxon>unclassified sequences</taxon>
        <taxon>metagenomes</taxon>
        <taxon>ecological metagenomes</taxon>
    </lineage>
</organism>
<comment type="caution">
    <text evidence="1">The sequence shown here is derived from an EMBL/GenBank/DDBJ whole genome shotgun (WGS) entry which is preliminary data.</text>
</comment>
<accession>A0A0F9MJH5</accession>
<dbReference type="EMBL" id="LAZR01010005">
    <property type="protein sequence ID" value="KKM69347.1"/>
    <property type="molecule type" value="Genomic_DNA"/>
</dbReference>
<evidence type="ECO:0000313" key="1">
    <source>
        <dbReference type="EMBL" id="KKM69347.1"/>
    </source>
</evidence>
<sequence>MIQGRCHRLKRSLNLHYNYKPTCLSQESGKLIMTKEQTTADKSNAYKIRIVISQVIFKQLIVKQGDEILKDTAVGRFDNPLLSALANIATSAIMNEPRLNVVLRKG</sequence>
<reference evidence="1" key="1">
    <citation type="journal article" date="2015" name="Nature">
        <title>Complex archaea that bridge the gap between prokaryotes and eukaryotes.</title>
        <authorList>
            <person name="Spang A."/>
            <person name="Saw J.H."/>
            <person name="Jorgensen S.L."/>
            <person name="Zaremba-Niedzwiedzka K."/>
            <person name="Martijn J."/>
            <person name="Lind A.E."/>
            <person name="van Eijk R."/>
            <person name="Schleper C."/>
            <person name="Guy L."/>
            <person name="Ettema T.J."/>
        </authorList>
    </citation>
    <scope>NUCLEOTIDE SEQUENCE</scope>
</reference>
<gene>
    <name evidence="1" type="ORF">LCGC14_1451730</name>
</gene>
<dbReference type="AlphaFoldDB" id="A0A0F9MJH5"/>
<protein>
    <submittedName>
        <fullName evidence="1">Uncharacterized protein</fullName>
    </submittedName>
</protein>
<name>A0A0F9MJH5_9ZZZZ</name>
<proteinExistence type="predicted"/>